<comment type="caution">
    <text evidence="1">The sequence shown here is derived from an EMBL/GenBank/DDBJ whole genome shotgun (WGS) entry which is preliminary data.</text>
</comment>
<evidence type="ECO:0000313" key="1">
    <source>
        <dbReference type="EMBL" id="EHM44120.1"/>
    </source>
</evidence>
<organism evidence="1 2">
    <name type="scientific">Hafnia alvei ATCC 51873</name>
    <dbReference type="NCBI Taxonomy" id="1002364"/>
    <lineage>
        <taxon>Bacteria</taxon>
        <taxon>Pseudomonadati</taxon>
        <taxon>Pseudomonadota</taxon>
        <taxon>Gammaproteobacteria</taxon>
        <taxon>Enterobacterales</taxon>
        <taxon>Hafniaceae</taxon>
        <taxon>Hafnia</taxon>
    </lineage>
</organism>
<name>G9Y501_HAFAL</name>
<dbReference type="Proteomes" id="UP000005959">
    <property type="component" value="Unassembled WGS sequence"/>
</dbReference>
<sequence length="54" mass="6270">MGVHCIMKNAIPWNAVIEHHALVVCEMKLMVMYCQRNRLFIGPFLAKYPAVFCM</sequence>
<accession>G9Y501</accession>
<dbReference type="EMBL" id="AGCI01000033">
    <property type="protein sequence ID" value="EHM44120.1"/>
    <property type="molecule type" value="Genomic_DNA"/>
</dbReference>
<dbReference type="AlphaFoldDB" id="G9Y501"/>
<evidence type="ECO:0000313" key="2">
    <source>
        <dbReference type="Proteomes" id="UP000005959"/>
    </source>
</evidence>
<gene>
    <name evidence="1" type="ORF">HMPREF0454_01639</name>
</gene>
<proteinExistence type="predicted"/>
<protein>
    <submittedName>
        <fullName evidence="1">Uncharacterized protein</fullName>
    </submittedName>
</protein>
<reference evidence="1 2" key="1">
    <citation type="submission" date="2011-08" db="EMBL/GenBank/DDBJ databases">
        <authorList>
            <person name="Weinstock G."/>
            <person name="Sodergren E."/>
            <person name="Clifton S."/>
            <person name="Fulton L."/>
            <person name="Fulton B."/>
            <person name="Courtney L."/>
            <person name="Fronick C."/>
            <person name="Harrison M."/>
            <person name="Strong C."/>
            <person name="Farmer C."/>
            <person name="Delahaunty K."/>
            <person name="Markovic C."/>
            <person name="Hall O."/>
            <person name="Minx P."/>
            <person name="Tomlinson C."/>
            <person name="Mitreva M."/>
            <person name="Hou S."/>
            <person name="Chen J."/>
            <person name="Wollam A."/>
            <person name="Pepin K.H."/>
            <person name="Johnson M."/>
            <person name="Bhonagiri V."/>
            <person name="Zhang X."/>
            <person name="Suruliraj S."/>
            <person name="Warren W."/>
            <person name="Chinwalla A."/>
            <person name="Mardis E.R."/>
            <person name="Wilson R.K."/>
        </authorList>
    </citation>
    <scope>NUCLEOTIDE SEQUENCE [LARGE SCALE GENOMIC DNA]</scope>
    <source>
        <strain evidence="1 2">ATCC 51873</strain>
    </source>
</reference>
<dbReference type="HOGENOM" id="CLU_3043982_0_0_6"/>